<feature type="transmembrane region" description="Helical" evidence="1">
    <location>
        <begin position="41"/>
        <end position="59"/>
    </location>
</feature>
<name>A0A3G4ZTZ1_9VIRU</name>
<proteinExistence type="predicted"/>
<keyword evidence="1" id="KW-0812">Transmembrane</keyword>
<sequence>MSDLDYQNARLPLAPNPMLPRPILPGRTRQEEPNWWQQHKTLWIIILIILGIILIWALLKLCESSGKTMTVNVPEELQGMLEVPTEIEQPVIMRGGF</sequence>
<reference evidence="2" key="1">
    <citation type="submission" date="2018-10" db="EMBL/GenBank/DDBJ databases">
        <title>Hidden diversity of soil giant viruses.</title>
        <authorList>
            <person name="Schulz F."/>
            <person name="Alteio L."/>
            <person name="Goudeau D."/>
            <person name="Ryan E.M."/>
            <person name="Malmstrom R.R."/>
            <person name="Blanchard J."/>
            <person name="Woyke T."/>
        </authorList>
    </citation>
    <scope>NUCLEOTIDE SEQUENCE</scope>
    <source>
        <strain evidence="2">EDV1</strain>
    </source>
</reference>
<evidence type="ECO:0000256" key="1">
    <source>
        <dbReference type="SAM" id="Phobius"/>
    </source>
</evidence>
<accession>A0A3G4ZTZ1</accession>
<gene>
    <name evidence="2" type="ORF">Edafosvirus10_32</name>
</gene>
<evidence type="ECO:0000313" key="2">
    <source>
        <dbReference type="EMBL" id="AYV78357.1"/>
    </source>
</evidence>
<dbReference type="EMBL" id="MK072075">
    <property type="protein sequence ID" value="AYV78357.1"/>
    <property type="molecule type" value="Genomic_DNA"/>
</dbReference>
<keyword evidence="1" id="KW-0472">Membrane</keyword>
<keyword evidence="1" id="KW-1133">Transmembrane helix</keyword>
<protein>
    <submittedName>
        <fullName evidence="2">Uncharacterized protein</fullName>
    </submittedName>
</protein>
<organism evidence="2">
    <name type="scientific">Edafosvirus sp</name>
    <dbReference type="NCBI Taxonomy" id="2487765"/>
    <lineage>
        <taxon>Viruses</taxon>
        <taxon>Varidnaviria</taxon>
        <taxon>Bamfordvirae</taxon>
        <taxon>Nucleocytoviricota</taxon>
        <taxon>Megaviricetes</taxon>
        <taxon>Imitervirales</taxon>
        <taxon>Mimiviridae</taxon>
        <taxon>Klosneuvirinae</taxon>
    </lineage>
</organism>